<evidence type="ECO:0000256" key="2">
    <source>
        <dbReference type="ARBA" id="ARBA00022475"/>
    </source>
</evidence>
<dbReference type="Proteomes" id="UP001176883">
    <property type="component" value="Unassembled WGS sequence"/>
</dbReference>
<evidence type="ECO:0000256" key="7">
    <source>
        <dbReference type="SAM" id="Phobius"/>
    </source>
</evidence>
<keyword evidence="7" id="KW-0812">Transmembrane</keyword>
<dbReference type="GO" id="GO:0016746">
    <property type="term" value="F:acyltransferase activity"/>
    <property type="evidence" value="ECO:0007669"/>
    <property type="project" value="UniProtKB-KW"/>
</dbReference>
<comment type="subcellular location">
    <subcellularLocation>
        <location evidence="1">Cell inner membrane</location>
    </subcellularLocation>
</comment>
<evidence type="ECO:0000256" key="4">
    <source>
        <dbReference type="ARBA" id="ARBA00022679"/>
    </source>
</evidence>
<proteinExistence type="predicted"/>
<keyword evidence="2" id="KW-1003">Cell membrane</keyword>
<evidence type="ECO:0000313" key="8">
    <source>
        <dbReference type="EMBL" id="MDO5968645.1"/>
    </source>
</evidence>
<gene>
    <name evidence="8" type="ORF">Q4Q35_02385</name>
</gene>
<keyword evidence="7" id="KW-1133">Transmembrane helix</keyword>
<keyword evidence="5 7" id="KW-0472">Membrane</keyword>
<evidence type="ECO:0000256" key="5">
    <source>
        <dbReference type="ARBA" id="ARBA00023136"/>
    </source>
</evidence>
<evidence type="ECO:0000256" key="3">
    <source>
        <dbReference type="ARBA" id="ARBA00022519"/>
    </source>
</evidence>
<dbReference type="Pfam" id="PF03279">
    <property type="entry name" value="Lip_A_acyltrans"/>
    <property type="match status" value="1"/>
</dbReference>
<dbReference type="InterPro" id="IPR004960">
    <property type="entry name" value="LipA_acyltrans"/>
</dbReference>
<dbReference type="CDD" id="cd07984">
    <property type="entry name" value="LPLAT_LABLAT-like"/>
    <property type="match status" value="1"/>
</dbReference>
<protein>
    <submittedName>
        <fullName evidence="8">Lysophospholipid acyltransferase family protein</fullName>
    </submittedName>
</protein>
<dbReference type="PANTHER" id="PTHR30606">
    <property type="entry name" value="LIPID A BIOSYNTHESIS LAUROYL ACYLTRANSFERASE"/>
    <property type="match status" value="1"/>
</dbReference>
<keyword evidence="4" id="KW-0808">Transferase</keyword>
<organism evidence="8 9">
    <name type="scientific">Flavivirga aquimarina</name>
    <dbReference type="NCBI Taxonomy" id="2027862"/>
    <lineage>
        <taxon>Bacteria</taxon>
        <taxon>Pseudomonadati</taxon>
        <taxon>Bacteroidota</taxon>
        <taxon>Flavobacteriia</taxon>
        <taxon>Flavobacteriales</taxon>
        <taxon>Flavobacteriaceae</taxon>
        <taxon>Flavivirga</taxon>
    </lineage>
</organism>
<feature type="transmembrane region" description="Helical" evidence="7">
    <location>
        <begin position="12"/>
        <end position="35"/>
    </location>
</feature>
<evidence type="ECO:0000313" key="9">
    <source>
        <dbReference type="Proteomes" id="UP001176883"/>
    </source>
</evidence>
<keyword evidence="3" id="KW-0997">Cell inner membrane</keyword>
<evidence type="ECO:0000256" key="6">
    <source>
        <dbReference type="ARBA" id="ARBA00023315"/>
    </source>
</evidence>
<comment type="caution">
    <text evidence="8">The sequence shown here is derived from an EMBL/GenBank/DDBJ whole genome shotgun (WGS) entry which is preliminary data.</text>
</comment>
<dbReference type="PANTHER" id="PTHR30606:SF10">
    <property type="entry name" value="PHOSPHATIDYLINOSITOL MANNOSIDE ACYLTRANSFERASE"/>
    <property type="match status" value="1"/>
</dbReference>
<evidence type="ECO:0000256" key="1">
    <source>
        <dbReference type="ARBA" id="ARBA00004533"/>
    </source>
</evidence>
<keyword evidence="6 8" id="KW-0012">Acyltransferase</keyword>
<accession>A0ABT8W6B1</accession>
<keyword evidence="9" id="KW-1185">Reference proteome</keyword>
<name>A0ABT8W6B1_9FLAO</name>
<sequence>MQFLIYILVYPFLWFISKFPFKLLYIISDGFYILLYHIIGYRKKVVTNNLKLVFPQKTEKEIASIRKKFYKHLCDMFLEMAKTMSISEKELNRRFRITNPEEFKRLESLNKSIILIFGHYASWEWSIVLQNYINFKGLAVYKKLANPHFDKLIRDIRSKFNTTLISTKETTSIINQNEAKDVKSIIGFLSDQSPRLSKDVYWGQFMGIDIPCFTGAERIAKKLDLSTAYLKITKVKRGFYEAKIITLAEDSKKYKNYELTDLFLKEVEKQIHEAPEYYFWTHKRWKHKDQSNNFL</sequence>
<reference evidence="8" key="1">
    <citation type="submission" date="2023-07" db="EMBL/GenBank/DDBJ databases">
        <title>Two novel species in the genus Flavivirga.</title>
        <authorList>
            <person name="Kwon K."/>
        </authorList>
    </citation>
    <scope>NUCLEOTIDE SEQUENCE</scope>
    <source>
        <strain evidence="8">KCTC 52353</strain>
    </source>
</reference>
<dbReference type="RefSeq" id="WP_303276322.1">
    <property type="nucleotide sequence ID" value="NZ_JAUOEK010000045.1"/>
</dbReference>
<dbReference type="EMBL" id="JAUOEK010000045">
    <property type="protein sequence ID" value="MDO5968645.1"/>
    <property type="molecule type" value="Genomic_DNA"/>
</dbReference>